<keyword evidence="1" id="KW-1133">Transmembrane helix</keyword>
<protein>
    <submittedName>
        <fullName evidence="2">Uncharacterized protein</fullName>
    </submittedName>
</protein>
<organism evidence="2 3">
    <name type="scientific">Candidatus Amesbacteria bacterium RIFCSPLOWO2_01_FULL_48_25</name>
    <dbReference type="NCBI Taxonomy" id="1797259"/>
    <lineage>
        <taxon>Bacteria</taxon>
        <taxon>Candidatus Amesiibacteriota</taxon>
    </lineage>
</organism>
<feature type="transmembrane region" description="Helical" evidence="1">
    <location>
        <begin position="25"/>
        <end position="48"/>
    </location>
</feature>
<accession>A0A1F4ZBP3</accession>
<dbReference type="AlphaFoldDB" id="A0A1F4ZBP3"/>
<dbReference type="STRING" id="1797259.A2989_03355"/>
<dbReference type="Proteomes" id="UP000177080">
    <property type="component" value="Unassembled WGS sequence"/>
</dbReference>
<reference evidence="2 3" key="1">
    <citation type="journal article" date="2016" name="Nat. Commun.">
        <title>Thousands of microbial genomes shed light on interconnected biogeochemical processes in an aquifer system.</title>
        <authorList>
            <person name="Anantharaman K."/>
            <person name="Brown C.T."/>
            <person name="Hug L.A."/>
            <person name="Sharon I."/>
            <person name="Castelle C.J."/>
            <person name="Probst A.J."/>
            <person name="Thomas B.C."/>
            <person name="Singh A."/>
            <person name="Wilkins M.J."/>
            <person name="Karaoz U."/>
            <person name="Brodie E.L."/>
            <person name="Williams K.H."/>
            <person name="Hubbard S.S."/>
            <person name="Banfield J.F."/>
        </authorList>
    </citation>
    <scope>NUCLEOTIDE SEQUENCE [LARGE SCALE GENOMIC DNA]</scope>
</reference>
<comment type="caution">
    <text evidence="2">The sequence shown here is derived from an EMBL/GenBank/DDBJ whole genome shotgun (WGS) entry which is preliminary data.</text>
</comment>
<dbReference type="EMBL" id="MEXN01000005">
    <property type="protein sequence ID" value="OGD03692.1"/>
    <property type="molecule type" value="Genomic_DNA"/>
</dbReference>
<evidence type="ECO:0000256" key="1">
    <source>
        <dbReference type="SAM" id="Phobius"/>
    </source>
</evidence>
<keyword evidence="1" id="KW-0812">Transmembrane</keyword>
<feature type="transmembrane region" description="Helical" evidence="1">
    <location>
        <begin position="54"/>
        <end position="76"/>
    </location>
</feature>
<gene>
    <name evidence="2" type="ORF">A2989_03355</name>
</gene>
<sequence>MNIDASMAEKTGHSPENPLAKGKRIFLGALALANTAVAGVGIGVLAMGELGHSAALAGAEGLVGGVLFAAVVNKVVNKAFGY</sequence>
<evidence type="ECO:0000313" key="2">
    <source>
        <dbReference type="EMBL" id="OGD03692.1"/>
    </source>
</evidence>
<name>A0A1F4ZBP3_9BACT</name>
<proteinExistence type="predicted"/>
<evidence type="ECO:0000313" key="3">
    <source>
        <dbReference type="Proteomes" id="UP000177080"/>
    </source>
</evidence>
<keyword evidence="1" id="KW-0472">Membrane</keyword>